<organism evidence="1 2">
    <name type="scientific">Mytilus edulis</name>
    <name type="common">Blue mussel</name>
    <dbReference type="NCBI Taxonomy" id="6550"/>
    <lineage>
        <taxon>Eukaryota</taxon>
        <taxon>Metazoa</taxon>
        <taxon>Spiralia</taxon>
        <taxon>Lophotrochozoa</taxon>
        <taxon>Mollusca</taxon>
        <taxon>Bivalvia</taxon>
        <taxon>Autobranchia</taxon>
        <taxon>Pteriomorphia</taxon>
        <taxon>Mytilida</taxon>
        <taxon>Mytiloidea</taxon>
        <taxon>Mytilidae</taxon>
        <taxon>Mytilinae</taxon>
        <taxon>Mytilus</taxon>
    </lineage>
</organism>
<sequence length="170" mass="19912">MNCDTRLFSSRTVLNRGYQENVLDEYQNAWDVSLPINNKNLRSCEQKLIKLDKKELEYLLKQHFSNHTDNCKFDYLVIHLLSLNCTCDCFGIKEIHEHRICVLLHLIHVFCIPGQDDKIKLVQVILNELLQMLAEGEIYRVFKRYLSQQLKVKSSLTEIDLLAGKDTSIQ</sequence>
<keyword evidence="2" id="KW-1185">Reference proteome</keyword>
<dbReference type="EMBL" id="CAJPWZ010000828">
    <property type="protein sequence ID" value="CAG2201061.1"/>
    <property type="molecule type" value="Genomic_DNA"/>
</dbReference>
<comment type="caution">
    <text evidence="1">The sequence shown here is derived from an EMBL/GenBank/DDBJ whole genome shotgun (WGS) entry which is preliminary data.</text>
</comment>
<dbReference type="Proteomes" id="UP000683360">
    <property type="component" value="Unassembled WGS sequence"/>
</dbReference>
<evidence type="ECO:0000313" key="2">
    <source>
        <dbReference type="Proteomes" id="UP000683360"/>
    </source>
</evidence>
<reference evidence="1" key="1">
    <citation type="submission" date="2021-03" db="EMBL/GenBank/DDBJ databases">
        <authorList>
            <person name="Bekaert M."/>
        </authorList>
    </citation>
    <scope>NUCLEOTIDE SEQUENCE</scope>
</reference>
<dbReference type="AlphaFoldDB" id="A0A8S3R1U1"/>
<evidence type="ECO:0000313" key="1">
    <source>
        <dbReference type="EMBL" id="CAG2201061.1"/>
    </source>
</evidence>
<gene>
    <name evidence="1" type="ORF">MEDL_15701</name>
</gene>
<accession>A0A8S3R1U1</accession>
<name>A0A8S3R1U1_MYTED</name>
<protein>
    <submittedName>
        <fullName evidence="1">Uncharacterized protein</fullName>
    </submittedName>
</protein>
<proteinExistence type="predicted"/>